<keyword evidence="3" id="KW-1185">Reference proteome</keyword>
<dbReference type="Proteomes" id="UP000192247">
    <property type="component" value="Unassembled WGS sequence"/>
</dbReference>
<name>A0A1V9XFA5_9ACAR</name>
<reference evidence="2 3" key="1">
    <citation type="journal article" date="2017" name="Gigascience">
        <title>Draft genome of the honey bee ectoparasitic mite, Tropilaelaps mercedesae, is shaped by the parasitic life history.</title>
        <authorList>
            <person name="Dong X."/>
            <person name="Armstrong S.D."/>
            <person name="Xia D."/>
            <person name="Makepeace B.L."/>
            <person name="Darby A.C."/>
            <person name="Kadowaki T."/>
        </authorList>
    </citation>
    <scope>NUCLEOTIDE SEQUENCE [LARGE SCALE GENOMIC DNA]</scope>
    <source>
        <strain evidence="2">Wuxi-XJTLU</strain>
    </source>
</reference>
<protein>
    <submittedName>
        <fullName evidence="2">Uncharacterized protein</fullName>
    </submittedName>
</protein>
<feature type="region of interest" description="Disordered" evidence="1">
    <location>
        <begin position="1"/>
        <end position="23"/>
    </location>
</feature>
<evidence type="ECO:0000313" key="3">
    <source>
        <dbReference type="Proteomes" id="UP000192247"/>
    </source>
</evidence>
<comment type="caution">
    <text evidence="2">The sequence shown here is derived from an EMBL/GenBank/DDBJ whole genome shotgun (WGS) entry which is preliminary data.</text>
</comment>
<sequence>MASLQGDDAVPASPHGSASTIVNINREPKATRFRLVYFQVPISIVTSSSLETKFSHIACASFEAKAFTQPELQKRSIKKAAYRRTTNIFQTAPPDIHHIQQISYRLPHRITQWSRHLQFRAESSPGTASPDGRKYGVSEMKKPVRGAGSLKDRNLIRIHA</sequence>
<evidence type="ECO:0000313" key="2">
    <source>
        <dbReference type="EMBL" id="OQR72179.1"/>
    </source>
</evidence>
<gene>
    <name evidence="2" type="ORF">BIW11_03823</name>
</gene>
<evidence type="ECO:0000256" key="1">
    <source>
        <dbReference type="SAM" id="MobiDB-lite"/>
    </source>
</evidence>
<proteinExistence type="predicted"/>
<dbReference type="AlphaFoldDB" id="A0A1V9XFA5"/>
<dbReference type="InParanoid" id="A0A1V9XFA5"/>
<dbReference type="EMBL" id="MNPL01012357">
    <property type="protein sequence ID" value="OQR72179.1"/>
    <property type="molecule type" value="Genomic_DNA"/>
</dbReference>
<organism evidence="2 3">
    <name type="scientific">Tropilaelaps mercedesae</name>
    <dbReference type="NCBI Taxonomy" id="418985"/>
    <lineage>
        <taxon>Eukaryota</taxon>
        <taxon>Metazoa</taxon>
        <taxon>Ecdysozoa</taxon>
        <taxon>Arthropoda</taxon>
        <taxon>Chelicerata</taxon>
        <taxon>Arachnida</taxon>
        <taxon>Acari</taxon>
        <taxon>Parasitiformes</taxon>
        <taxon>Mesostigmata</taxon>
        <taxon>Gamasina</taxon>
        <taxon>Dermanyssoidea</taxon>
        <taxon>Laelapidae</taxon>
        <taxon>Tropilaelaps</taxon>
    </lineage>
</organism>
<accession>A0A1V9XFA5</accession>